<dbReference type="EMBL" id="RRCN01000001">
    <property type="protein sequence ID" value="RRJ66201.1"/>
    <property type="molecule type" value="Genomic_DNA"/>
</dbReference>
<keyword evidence="8" id="KW-0547">Nucleotide-binding</keyword>
<feature type="transmembrane region" description="Helical" evidence="6">
    <location>
        <begin position="21"/>
        <end position="39"/>
    </location>
</feature>
<evidence type="ECO:0000313" key="8">
    <source>
        <dbReference type="EMBL" id="RRJ66201.1"/>
    </source>
</evidence>
<accession>A0A3P3U751</accession>
<dbReference type="Gene3D" id="3.40.50.300">
    <property type="entry name" value="P-loop containing nucleotide triphosphate hydrolases"/>
    <property type="match status" value="1"/>
</dbReference>
<dbReference type="SUPFAM" id="SSF90123">
    <property type="entry name" value="ABC transporter transmembrane region"/>
    <property type="match status" value="1"/>
</dbReference>
<evidence type="ECO:0000256" key="5">
    <source>
        <dbReference type="SAM" id="MobiDB-lite"/>
    </source>
</evidence>
<evidence type="ECO:0000256" key="3">
    <source>
        <dbReference type="ARBA" id="ARBA00022989"/>
    </source>
</evidence>
<keyword evidence="4 6" id="KW-0472">Membrane</keyword>
<protein>
    <submittedName>
        <fullName evidence="8">ABC transporter ATP-binding protein</fullName>
    </submittedName>
</protein>
<evidence type="ECO:0000259" key="7">
    <source>
        <dbReference type="PROSITE" id="PS50929"/>
    </source>
</evidence>
<name>A0A3P3U751_9BACL</name>
<keyword evidence="9" id="KW-1185">Reference proteome</keyword>
<dbReference type="PANTHER" id="PTHR43394:SF1">
    <property type="entry name" value="ATP-BINDING CASSETTE SUB-FAMILY B MEMBER 10, MITOCHONDRIAL"/>
    <property type="match status" value="1"/>
</dbReference>
<keyword evidence="8" id="KW-0067">ATP-binding</keyword>
<comment type="caution">
    <text evidence="8">The sequence shown here is derived from an EMBL/GenBank/DDBJ whole genome shotgun (WGS) entry which is preliminary data.</text>
</comment>
<dbReference type="PANTHER" id="PTHR43394">
    <property type="entry name" value="ATP-DEPENDENT PERMEASE MDL1, MITOCHONDRIAL"/>
    <property type="match status" value="1"/>
</dbReference>
<sequence length="160" mass="17355">MSRISNDLDNIGEVAQHGPEDLFIAGMTLVGSFLLILTINWKLAVLTFLVVPVLVCAIAWMFLKNPPILILDEATSALDTETELAIQQSLAELSAGRTTLVIAHRLATIKNADRIVVVTEEGISEQGRHDELIAAGCSGRSSGRSTPRLRLQRTRAAEPK</sequence>
<keyword evidence="3 6" id="KW-1133">Transmembrane helix</keyword>
<dbReference type="GO" id="GO:0005886">
    <property type="term" value="C:plasma membrane"/>
    <property type="evidence" value="ECO:0007669"/>
    <property type="project" value="UniProtKB-SubCell"/>
</dbReference>
<evidence type="ECO:0000256" key="6">
    <source>
        <dbReference type="SAM" id="Phobius"/>
    </source>
</evidence>
<dbReference type="Pfam" id="PF00664">
    <property type="entry name" value="ABC_membrane"/>
    <property type="match status" value="1"/>
</dbReference>
<organism evidence="8 9">
    <name type="scientific">Paenibacillus oralis</name>
    <dbReference type="NCBI Taxonomy" id="2490856"/>
    <lineage>
        <taxon>Bacteria</taxon>
        <taxon>Bacillati</taxon>
        <taxon>Bacillota</taxon>
        <taxon>Bacilli</taxon>
        <taxon>Bacillales</taxon>
        <taxon>Paenibacillaceae</taxon>
        <taxon>Paenibacillus</taxon>
    </lineage>
</organism>
<dbReference type="InterPro" id="IPR036640">
    <property type="entry name" value="ABC1_TM_sf"/>
</dbReference>
<dbReference type="Proteomes" id="UP000267017">
    <property type="component" value="Unassembled WGS sequence"/>
</dbReference>
<feature type="transmembrane region" description="Helical" evidence="6">
    <location>
        <begin position="45"/>
        <end position="63"/>
    </location>
</feature>
<dbReference type="InterPro" id="IPR027417">
    <property type="entry name" value="P-loop_NTPase"/>
</dbReference>
<dbReference type="InterPro" id="IPR011527">
    <property type="entry name" value="ABC1_TM_dom"/>
</dbReference>
<feature type="region of interest" description="Disordered" evidence="5">
    <location>
        <begin position="137"/>
        <end position="160"/>
    </location>
</feature>
<evidence type="ECO:0000313" key="9">
    <source>
        <dbReference type="Proteomes" id="UP000267017"/>
    </source>
</evidence>
<dbReference type="OrthoDB" id="9802264at2"/>
<gene>
    <name evidence="8" type="ORF">EHV15_27250</name>
</gene>
<dbReference type="SUPFAM" id="SSF52540">
    <property type="entry name" value="P-loop containing nucleoside triphosphate hydrolases"/>
    <property type="match status" value="1"/>
</dbReference>
<reference evidence="8 9" key="1">
    <citation type="submission" date="2018-11" db="EMBL/GenBank/DDBJ databases">
        <title>Genome sequencing of Paenibacillus sp. KCOM 3021 (= ChDC PVNT-B20).</title>
        <authorList>
            <person name="Kook J.-K."/>
            <person name="Park S.-N."/>
            <person name="Lim Y.K."/>
        </authorList>
    </citation>
    <scope>NUCLEOTIDE SEQUENCE [LARGE SCALE GENOMIC DNA]</scope>
    <source>
        <strain evidence="8 9">KCOM 3021</strain>
    </source>
</reference>
<dbReference type="PROSITE" id="PS50929">
    <property type="entry name" value="ABC_TM1F"/>
    <property type="match status" value="1"/>
</dbReference>
<feature type="domain" description="ABC transmembrane type-1" evidence="7">
    <location>
        <begin position="1"/>
        <end position="61"/>
    </location>
</feature>
<evidence type="ECO:0000256" key="2">
    <source>
        <dbReference type="ARBA" id="ARBA00022692"/>
    </source>
</evidence>
<proteinExistence type="predicted"/>
<keyword evidence="2 6" id="KW-0812">Transmembrane</keyword>
<comment type="subcellular location">
    <subcellularLocation>
        <location evidence="1">Cell membrane</location>
        <topology evidence="1">Multi-pass membrane protein</topology>
    </subcellularLocation>
</comment>
<dbReference type="InterPro" id="IPR039421">
    <property type="entry name" value="Type_1_exporter"/>
</dbReference>
<dbReference type="GO" id="GO:0015421">
    <property type="term" value="F:ABC-type oligopeptide transporter activity"/>
    <property type="evidence" value="ECO:0007669"/>
    <property type="project" value="TreeGrafter"/>
</dbReference>
<evidence type="ECO:0000256" key="1">
    <source>
        <dbReference type="ARBA" id="ARBA00004651"/>
    </source>
</evidence>
<dbReference type="GO" id="GO:0005524">
    <property type="term" value="F:ATP binding"/>
    <property type="evidence" value="ECO:0007669"/>
    <property type="project" value="UniProtKB-KW"/>
</dbReference>
<evidence type="ECO:0000256" key="4">
    <source>
        <dbReference type="ARBA" id="ARBA00023136"/>
    </source>
</evidence>
<dbReference type="AlphaFoldDB" id="A0A3P3U751"/>